<dbReference type="AlphaFoldDB" id="A0A6J6L4Z8"/>
<dbReference type="GO" id="GO:0035312">
    <property type="term" value="F:5'-3' DNA exonuclease activity"/>
    <property type="evidence" value="ECO:0007669"/>
    <property type="project" value="TreeGrafter"/>
</dbReference>
<dbReference type="EMBL" id="CAEZWE010000046">
    <property type="protein sequence ID" value="CAB4656851.1"/>
    <property type="molecule type" value="Genomic_DNA"/>
</dbReference>
<evidence type="ECO:0000259" key="1">
    <source>
        <dbReference type="SMART" id="SM00481"/>
    </source>
</evidence>
<dbReference type="InterPro" id="IPR016195">
    <property type="entry name" value="Pol/histidinol_Pase-like"/>
</dbReference>
<reference evidence="2" key="1">
    <citation type="submission" date="2020-05" db="EMBL/GenBank/DDBJ databases">
        <authorList>
            <person name="Chiriac C."/>
            <person name="Salcher M."/>
            <person name="Ghai R."/>
            <person name="Kavagutti S V."/>
        </authorList>
    </citation>
    <scope>NUCLEOTIDE SEQUENCE</scope>
</reference>
<organism evidence="2">
    <name type="scientific">freshwater metagenome</name>
    <dbReference type="NCBI Taxonomy" id="449393"/>
    <lineage>
        <taxon>unclassified sequences</taxon>
        <taxon>metagenomes</taxon>
        <taxon>ecological metagenomes</taxon>
    </lineage>
</organism>
<dbReference type="InterPro" id="IPR004013">
    <property type="entry name" value="PHP_dom"/>
</dbReference>
<gene>
    <name evidence="2" type="ORF">UFOPK2169_01131</name>
</gene>
<proteinExistence type="predicted"/>
<dbReference type="PANTHER" id="PTHR42924">
    <property type="entry name" value="EXONUCLEASE"/>
    <property type="match status" value="1"/>
</dbReference>
<dbReference type="SMART" id="SM00481">
    <property type="entry name" value="POLIIIAc"/>
    <property type="match status" value="1"/>
</dbReference>
<dbReference type="PANTHER" id="PTHR42924:SF3">
    <property type="entry name" value="POLYMERASE_HISTIDINOL PHOSPHATASE N-TERMINAL DOMAIN-CONTAINING PROTEIN"/>
    <property type="match status" value="1"/>
</dbReference>
<dbReference type="CDD" id="cd07432">
    <property type="entry name" value="PHP_HisPPase"/>
    <property type="match status" value="1"/>
</dbReference>
<dbReference type="Pfam" id="PF02811">
    <property type="entry name" value="PHP"/>
    <property type="match status" value="1"/>
</dbReference>
<accession>A0A6J6L4Z8</accession>
<evidence type="ECO:0000313" key="2">
    <source>
        <dbReference type="EMBL" id="CAB4656851.1"/>
    </source>
</evidence>
<dbReference type="Pfam" id="PF13263">
    <property type="entry name" value="PHP_C"/>
    <property type="match status" value="1"/>
</dbReference>
<name>A0A6J6L4Z8_9ZZZZ</name>
<dbReference type="Gene3D" id="3.20.20.140">
    <property type="entry name" value="Metal-dependent hydrolases"/>
    <property type="match status" value="1"/>
</dbReference>
<feature type="domain" description="Polymerase/histidinol phosphatase N-terminal" evidence="1">
    <location>
        <begin position="26"/>
        <end position="91"/>
    </location>
</feature>
<dbReference type="GO" id="GO:0004534">
    <property type="term" value="F:5'-3' RNA exonuclease activity"/>
    <property type="evidence" value="ECO:0007669"/>
    <property type="project" value="TreeGrafter"/>
</dbReference>
<dbReference type="InterPro" id="IPR003141">
    <property type="entry name" value="Pol/His_phosphatase_N"/>
</dbReference>
<protein>
    <submittedName>
        <fullName evidence="2">Unannotated protein</fullName>
    </submittedName>
</protein>
<dbReference type="SUPFAM" id="SSF89550">
    <property type="entry name" value="PHP domain-like"/>
    <property type="match status" value="1"/>
</dbReference>
<sequence>MARPLAAAIERHPHLADECPDGFVRVDMHTHTMFSGDSTTTFDEVAEAVTEAGIDVLCVTDHNAVEGAKRLTDALRDVCRVIIGEEVRTHTGEIIGLFLTEKISYGARADATAAQIREQGGIVYVPHPFDPMRKNLTEASLVEIVDAGLVDAIEAFNSKTSLQSLNARAAQFGRDNNVVLGAGSDAHVPHAIGAAYMQMPDFDGPQDFLAQLARGTVVGHHWDKARPWSARIVPSIVD</sequence>
<dbReference type="InterPro" id="IPR052018">
    <property type="entry name" value="PHP_domain"/>
</dbReference>